<sequence length="222" mass="24468">MRRRWCELLYQHMYYYFLLLWYCRRDSALRSSGGGVLSLCLRLHHDSAGYSKSETLYYGAPCAGADRRTSDQRTSDRHQADPTLILSIPRHTGTQPHVFRQRKQHKNRKDIPRSPALEFILNHSACSSLFDPGLDQQANHANRSRHHPPRGDGPVRAVGLAGLGRRSAADATACAPGGSSSRHSSGVLAYADDVDGDGASAERPGISEAAAMPTKYTQEPVN</sequence>
<keyword evidence="3" id="KW-1185">Reference proteome</keyword>
<dbReference type="AlphaFoldDB" id="A0AA40A4Y0"/>
<reference evidence="2" key="1">
    <citation type="submission" date="2023-06" db="EMBL/GenBank/DDBJ databases">
        <title>Genome-scale phylogeny and comparative genomics of the fungal order Sordariales.</title>
        <authorList>
            <consortium name="Lawrence Berkeley National Laboratory"/>
            <person name="Hensen N."/>
            <person name="Bonometti L."/>
            <person name="Westerberg I."/>
            <person name="Brannstrom I.O."/>
            <person name="Guillou S."/>
            <person name="Cros-Aarteil S."/>
            <person name="Calhoun S."/>
            <person name="Haridas S."/>
            <person name="Kuo A."/>
            <person name="Mondo S."/>
            <person name="Pangilinan J."/>
            <person name="Riley R."/>
            <person name="LaButti K."/>
            <person name="Andreopoulos B."/>
            <person name="Lipzen A."/>
            <person name="Chen C."/>
            <person name="Yanf M."/>
            <person name="Daum C."/>
            <person name="Ng V."/>
            <person name="Clum A."/>
            <person name="Steindorff A."/>
            <person name="Ohm R."/>
            <person name="Martin F."/>
            <person name="Silar P."/>
            <person name="Natvig D."/>
            <person name="Lalanne C."/>
            <person name="Gautier V."/>
            <person name="Ament-velasquez S.L."/>
            <person name="Kruys A."/>
            <person name="Hutchinson M.I."/>
            <person name="Powell A.J."/>
            <person name="Barry K."/>
            <person name="Miller A.N."/>
            <person name="Grigoriev I.V."/>
            <person name="Debuchy R."/>
            <person name="Gladieux P."/>
            <person name="Thoren M.H."/>
            <person name="Johannesson H."/>
        </authorList>
    </citation>
    <scope>NUCLEOTIDE SEQUENCE</scope>
    <source>
        <strain evidence="2">SMH2392-1A</strain>
    </source>
</reference>
<organism evidence="2 3">
    <name type="scientific">Lasiosphaeria miniovina</name>
    <dbReference type="NCBI Taxonomy" id="1954250"/>
    <lineage>
        <taxon>Eukaryota</taxon>
        <taxon>Fungi</taxon>
        <taxon>Dikarya</taxon>
        <taxon>Ascomycota</taxon>
        <taxon>Pezizomycotina</taxon>
        <taxon>Sordariomycetes</taxon>
        <taxon>Sordariomycetidae</taxon>
        <taxon>Sordariales</taxon>
        <taxon>Lasiosphaeriaceae</taxon>
        <taxon>Lasiosphaeria</taxon>
    </lineage>
</organism>
<feature type="region of interest" description="Disordered" evidence="1">
    <location>
        <begin position="133"/>
        <end position="156"/>
    </location>
</feature>
<gene>
    <name evidence="2" type="ORF">B0T26DRAFT_403317</name>
</gene>
<evidence type="ECO:0000313" key="3">
    <source>
        <dbReference type="Proteomes" id="UP001172101"/>
    </source>
</evidence>
<comment type="caution">
    <text evidence="2">The sequence shown here is derived from an EMBL/GenBank/DDBJ whole genome shotgun (WGS) entry which is preliminary data.</text>
</comment>
<dbReference type="Proteomes" id="UP001172101">
    <property type="component" value="Unassembled WGS sequence"/>
</dbReference>
<dbReference type="RefSeq" id="XP_060292641.1">
    <property type="nucleotide sequence ID" value="XM_060434822.1"/>
</dbReference>
<dbReference type="EMBL" id="JAUIRO010000006">
    <property type="protein sequence ID" value="KAK0709337.1"/>
    <property type="molecule type" value="Genomic_DNA"/>
</dbReference>
<evidence type="ECO:0000313" key="2">
    <source>
        <dbReference type="EMBL" id="KAK0709337.1"/>
    </source>
</evidence>
<name>A0AA40A4Y0_9PEZI</name>
<accession>A0AA40A4Y0</accession>
<proteinExistence type="predicted"/>
<evidence type="ECO:0000256" key="1">
    <source>
        <dbReference type="SAM" id="MobiDB-lite"/>
    </source>
</evidence>
<feature type="region of interest" description="Disordered" evidence="1">
    <location>
        <begin position="170"/>
        <end position="222"/>
    </location>
</feature>
<protein>
    <submittedName>
        <fullName evidence="2">Uncharacterized protein</fullName>
    </submittedName>
</protein>
<dbReference type="GeneID" id="85318092"/>